<gene>
    <name evidence="1" type="ORF">NM208_g14709</name>
</gene>
<comment type="caution">
    <text evidence="1">The sequence shown here is derived from an EMBL/GenBank/DDBJ whole genome shotgun (WGS) entry which is preliminary data.</text>
</comment>
<evidence type="ECO:0000313" key="1">
    <source>
        <dbReference type="EMBL" id="KAJ3517412.1"/>
    </source>
</evidence>
<name>A0ACC1RGC0_9HYPO</name>
<organism evidence="1 2">
    <name type="scientific">Fusarium decemcellulare</name>
    <dbReference type="NCBI Taxonomy" id="57161"/>
    <lineage>
        <taxon>Eukaryota</taxon>
        <taxon>Fungi</taxon>
        <taxon>Dikarya</taxon>
        <taxon>Ascomycota</taxon>
        <taxon>Pezizomycotina</taxon>
        <taxon>Sordariomycetes</taxon>
        <taxon>Hypocreomycetidae</taxon>
        <taxon>Hypocreales</taxon>
        <taxon>Nectriaceae</taxon>
        <taxon>Fusarium</taxon>
        <taxon>Fusarium decemcellulare species complex</taxon>
    </lineage>
</organism>
<sequence>MGPVTNWAKLYPYCTVHATDGASRTLATRCDSQMRIVMMCGWMAIWPCPCRGALQPILLPFALNLRRCRSSPEDRAAQETMRPIRLCVPLGCIQREKRMRCAHRPSSMTLARTLSPPRPIHVWMRWRKKLVNNKNKMRQGRWRAPLAESALVAAQPEDWPWWSPHLSSPFLSRLSPLVLREPLPSAPMLRLAVTSEIDNNFMILPWFGLGPTGLRYGPSMPCPGRTEVTVCAAVTCAYSALVRRPSPFKNVIKLGIYTLGNSSSRWFKSSCAPAVLRDCSLSPHLSSRRRQIPLLWHVAVARFACVSMRPTNLAPLAPVGSRRKKKLAYRCESAHRTVDYDRL</sequence>
<keyword evidence="2" id="KW-1185">Reference proteome</keyword>
<accession>A0ACC1RGC0</accession>
<protein>
    <submittedName>
        <fullName evidence="1">Uncharacterized protein</fullName>
    </submittedName>
</protein>
<reference evidence="1" key="1">
    <citation type="submission" date="2022-08" db="EMBL/GenBank/DDBJ databases">
        <title>Genome Sequence of Fusarium decemcellulare.</title>
        <authorList>
            <person name="Buettner E."/>
        </authorList>
    </citation>
    <scope>NUCLEOTIDE SEQUENCE</scope>
    <source>
        <strain evidence="1">Babe19</strain>
    </source>
</reference>
<dbReference type="Proteomes" id="UP001148629">
    <property type="component" value="Unassembled WGS sequence"/>
</dbReference>
<dbReference type="EMBL" id="JANRMS010003573">
    <property type="protein sequence ID" value="KAJ3517412.1"/>
    <property type="molecule type" value="Genomic_DNA"/>
</dbReference>
<evidence type="ECO:0000313" key="2">
    <source>
        <dbReference type="Proteomes" id="UP001148629"/>
    </source>
</evidence>
<proteinExistence type="predicted"/>